<dbReference type="OrthoDB" id="9822030at2"/>
<dbReference type="Proteomes" id="UP000223913">
    <property type="component" value="Unassembled WGS sequence"/>
</dbReference>
<name>A0A2D0MZQ7_FLAN2</name>
<organism evidence="2 3">
    <name type="scientific">Flavilitoribacter nigricans (strain ATCC 23147 / DSM 23189 / NBRC 102662 / NCIMB 1420 / SS-2)</name>
    <name type="common">Lewinella nigricans</name>
    <dbReference type="NCBI Taxonomy" id="1122177"/>
    <lineage>
        <taxon>Bacteria</taxon>
        <taxon>Pseudomonadati</taxon>
        <taxon>Bacteroidota</taxon>
        <taxon>Saprospiria</taxon>
        <taxon>Saprospirales</taxon>
        <taxon>Lewinellaceae</taxon>
        <taxon>Flavilitoribacter</taxon>
    </lineage>
</organism>
<accession>A0A2D0MZQ7</accession>
<keyword evidence="3" id="KW-1185">Reference proteome</keyword>
<sequence>MSKSKNTKIESLKELQLLMPRIVNQVNGNPQLALAATANPILALEYLGYSFTPKARKEIESYGRFGPDGLQQLAEVEKHWKQLFGSEPIPASKEMAKKMFAQLAKGTDPRKTKSRKMSSKSKSTRSITLETALDLIYSKIKDIETEEKNKIESLEQIHEALPLLYQYQKILSQRTAFARKEKFEQLLKSEQKTPLSAVKFRLKSSEERRRARS</sequence>
<dbReference type="RefSeq" id="WP_099155673.1">
    <property type="nucleotide sequence ID" value="NZ_PDUD01000069.1"/>
</dbReference>
<dbReference type="AlphaFoldDB" id="A0A2D0MZQ7"/>
<gene>
    <name evidence="2" type="ORF">CRP01_39755</name>
</gene>
<comment type="caution">
    <text evidence="2">The sequence shown here is derived from an EMBL/GenBank/DDBJ whole genome shotgun (WGS) entry which is preliminary data.</text>
</comment>
<reference evidence="2 3" key="1">
    <citation type="submission" date="2017-10" db="EMBL/GenBank/DDBJ databases">
        <title>The draft genome sequence of Lewinella nigricans NBRC 102662.</title>
        <authorList>
            <person name="Wang K."/>
        </authorList>
    </citation>
    <scope>NUCLEOTIDE SEQUENCE [LARGE SCALE GENOMIC DNA]</scope>
    <source>
        <strain evidence="2 3">NBRC 102662</strain>
    </source>
</reference>
<evidence type="ECO:0000313" key="2">
    <source>
        <dbReference type="EMBL" id="PHN00933.1"/>
    </source>
</evidence>
<feature type="region of interest" description="Disordered" evidence="1">
    <location>
        <begin position="104"/>
        <end position="123"/>
    </location>
</feature>
<proteinExistence type="predicted"/>
<dbReference type="EMBL" id="PDUD01000069">
    <property type="protein sequence ID" value="PHN00933.1"/>
    <property type="molecule type" value="Genomic_DNA"/>
</dbReference>
<evidence type="ECO:0000313" key="3">
    <source>
        <dbReference type="Proteomes" id="UP000223913"/>
    </source>
</evidence>
<protein>
    <submittedName>
        <fullName evidence="2">Uncharacterized protein</fullName>
    </submittedName>
</protein>
<evidence type="ECO:0000256" key="1">
    <source>
        <dbReference type="SAM" id="MobiDB-lite"/>
    </source>
</evidence>
<feature type="compositionally biased region" description="Basic residues" evidence="1">
    <location>
        <begin position="112"/>
        <end position="123"/>
    </location>
</feature>